<dbReference type="PROSITE" id="PS50103">
    <property type="entry name" value="ZF_C3H1"/>
    <property type="match status" value="1"/>
</dbReference>
<comment type="subunit">
    <text evidence="3 8">Associated with the spliceosome.</text>
</comment>
<feature type="domain" description="RING-type" evidence="10">
    <location>
        <begin position="250"/>
        <end position="287"/>
    </location>
</feature>
<dbReference type="Pfam" id="PF00642">
    <property type="entry name" value="zf-CCCH"/>
    <property type="match status" value="1"/>
</dbReference>
<dbReference type="SUPFAM" id="SSF57850">
    <property type="entry name" value="RING/U-box"/>
    <property type="match status" value="1"/>
</dbReference>
<keyword evidence="8" id="KW-0747">Spliceosome</keyword>
<dbReference type="Gene3D" id="3.30.40.10">
    <property type="entry name" value="Zinc/RING finger domain, C3HC4 (zinc finger)"/>
    <property type="match status" value="1"/>
</dbReference>
<keyword evidence="8" id="KW-0507">mRNA processing</keyword>
<keyword evidence="6 7" id="KW-0862">Zinc</keyword>
<evidence type="ECO:0000256" key="8">
    <source>
        <dbReference type="RuleBase" id="RU367110"/>
    </source>
</evidence>
<dbReference type="FunFam" id="3.30.40.10:FF:000045">
    <property type="entry name" value="RING finger protein 113A"/>
    <property type="match status" value="1"/>
</dbReference>
<dbReference type="CDD" id="cd16539">
    <property type="entry name" value="RING-HC_RNF113A_B"/>
    <property type="match status" value="1"/>
</dbReference>
<evidence type="ECO:0000256" key="4">
    <source>
        <dbReference type="ARBA" id="ARBA00022723"/>
    </source>
</evidence>
<feature type="compositionally biased region" description="Basic residues" evidence="9">
    <location>
        <begin position="12"/>
        <end position="25"/>
    </location>
</feature>
<dbReference type="Proteomes" id="UP000799640">
    <property type="component" value="Unassembled WGS sequence"/>
</dbReference>
<dbReference type="SUPFAM" id="SSF90229">
    <property type="entry name" value="CCCH zinc finger"/>
    <property type="match status" value="1"/>
</dbReference>
<comment type="similarity">
    <text evidence="2 8">Belongs to the CWC24 family.</text>
</comment>
<dbReference type="GO" id="GO:0006397">
    <property type="term" value="P:mRNA processing"/>
    <property type="evidence" value="ECO:0007669"/>
    <property type="project" value="UniProtKB-KW"/>
</dbReference>
<accession>A0A6G1HYE4</accession>
<name>A0A6G1HYE4_9PEZI</name>
<dbReference type="InterPro" id="IPR000571">
    <property type="entry name" value="Znf_CCCH"/>
</dbReference>
<keyword evidence="8" id="KW-0539">Nucleus</keyword>
<dbReference type="GO" id="GO:0008270">
    <property type="term" value="F:zinc ion binding"/>
    <property type="evidence" value="ECO:0007669"/>
    <property type="project" value="UniProtKB-KW"/>
</dbReference>
<dbReference type="AlphaFoldDB" id="A0A6G1HYE4"/>
<evidence type="ECO:0000259" key="10">
    <source>
        <dbReference type="PROSITE" id="PS50089"/>
    </source>
</evidence>
<dbReference type="GO" id="GO:0005684">
    <property type="term" value="C:U2-type spliceosomal complex"/>
    <property type="evidence" value="ECO:0007669"/>
    <property type="project" value="TreeGrafter"/>
</dbReference>
<evidence type="ECO:0000259" key="11">
    <source>
        <dbReference type="PROSITE" id="PS50103"/>
    </source>
</evidence>
<dbReference type="SMART" id="SM00356">
    <property type="entry name" value="ZnF_C3H1"/>
    <property type="match status" value="1"/>
</dbReference>
<dbReference type="PANTHER" id="PTHR12930:SF0">
    <property type="entry name" value="RING FINGER PROTEIN 113B"/>
    <property type="match status" value="1"/>
</dbReference>
<dbReference type="PANTHER" id="PTHR12930">
    <property type="entry name" value="ZINC FINGER PROTEIN 183"/>
    <property type="match status" value="1"/>
</dbReference>
<reference evidence="12" key="1">
    <citation type="journal article" date="2020" name="Stud. Mycol.">
        <title>101 Dothideomycetes genomes: a test case for predicting lifestyles and emergence of pathogens.</title>
        <authorList>
            <person name="Haridas S."/>
            <person name="Albert R."/>
            <person name="Binder M."/>
            <person name="Bloem J."/>
            <person name="Labutti K."/>
            <person name="Salamov A."/>
            <person name="Andreopoulos B."/>
            <person name="Baker S."/>
            <person name="Barry K."/>
            <person name="Bills G."/>
            <person name="Bluhm B."/>
            <person name="Cannon C."/>
            <person name="Castanera R."/>
            <person name="Culley D."/>
            <person name="Daum C."/>
            <person name="Ezra D."/>
            <person name="Gonzalez J."/>
            <person name="Henrissat B."/>
            <person name="Kuo A."/>
            <person name="Liang C."/>
            <person name="Lipzen A."/>
            <person name="Lutzoni F."/>
            <person name="Magnuson J."/>
            <person name="Mondo S."/>
            <person name="Nolan M."/>
            <person name="Ohm R."/>
            <person name="Pangilinan J."/>
            <person name="Park H.-J."/>
            <person name="Ramirez L."/>
            <person name="Alfaro M."/>
            <person name="Sun H."/>
            <person name="Tritt A."/>
            <person name="Yoshinaga Y."/>
            <person name="Zwiers L.-H."/>
            <person name="Turgeon B."/>
            <person name="Goodwin S."/>
            <person name="Spatafora J."/>
            <person name="Crous P."/>
            <person name="Grigoriev I."/>
        </authorList>
    </citation>
    <scope>NUCLEOTIDE SEQUENCE</scope>
    <source>
        <strain evidence="12">CBS 262.69</strain>
    </source>
</reference>
<dbReference type="InterPro" id="IPR013083">
    <property type="entry name" value="Znf_RING/FYVE/PHD"/>
</dbReference>
<evidence type="ECO:0000256" key="3">
    <source>
        <dbReference type="ARBA" id="ARBA00011524"/>
    </source>
</evidence>
<dbReference type="PROSITE" id="PS50089">
    <property type="entry name" value="ZF_RING_2"/>
    <property type="match status" value="1"/>
</dbReference>
<evidence type="ECO:0000256" key="1">
    <source>
        <dbReference type="ARBA" id="ARBA00003777"/>
    </source>
</evidence>
<feature type="region of interest" description="Disordered" evidence="9">
    <location>
        <begin position="1"/>
        <end position="66"/>
    </location>
</feature>
<evidence type="ECO:0000256" key="6">
    <source>
        <dbReference type="ARBA" id="ARBA00022833"/>
    </source>
</evidence>
<organism evidence="12 13">
    <name type="scientific">Trichodelitschia bisporula</name>
    <dbReference type="NCBI Taxonomy" id="703511"/>
    <lineage>
        <taxon>Eukaryota</taxon>
        <taxon>Fungi</taxon>
        <taxon>Dikarya</taxon>
        <taxon>Ascomycota</taxon>
        <taxon>Pezizomycotina</taxon>
        <taxon>Dothideomycetes</taxon>
        <taxon>Dothideomycetes incertae sedis</taxon>
        <taxon>Phaeotrichales</taxon>
        <taxon>Phaeotrichaceae</taxon>
        <taxon>Trichodelitschia</taxon>
    </lineage>
</organism>
<dbReference type="OrthoDB" id="25761at2759"/>
<keyword evidence="13" id="KW-1185">Reference proteome</keyword>
<dbReference type="InterPro" id="IPR036855">
    <property type="entry name" value="Znf_CCCH_sf"/>
</dbReference>
<evidence type="ECO:0000256" key="7">
    <source>
        <dbReference type="PROSITE-ProRule" id="PRU00723"/>
    </source>
</evidence>
<feature type="domain" description="C3H1-type" evidence="11">
    <location>
        <begin position="169"/>
        <end position="197"/>
    </location>
</feature>
<gene>
    <name evidence="12" type="ORF">EJ06DRAFT_529980</name>
</gene>
<dbReference type="InterPro" id="IPR039971">
    <property type="entry name" value="CWC24-like"/>
</dbReference>
<evidence type="ECO:0000313" key="12">
    <source>
        <dbReference type="EMBL" id="KAF2400886.1"/>
    </source>
</evidence>
<keyword evidence="5 7" id="KW-0863">Zinc-finger</keyword>
<feature type="zinc finger region" description="C3H1-type" evidence="7">
    <location>
        <begin position="169"/>
        <end position="197"/>
    </location>
</feature>
<keyword evidence="8" id="KW-0508">mRNA splicing</keyword>
<dbReference type="InterPro" id="IPR001841">
    <property type="entry name" value="Znf_RING"/>
</dbReference>
<evidence type="ECO:0000256" key="9">
    <source>
        <dbReference type="SAM" id="MobiDB-lite"/>
    </source>
</evidence>
<evidence type="ECO:0000313" key="13">
    <source>
        <dbReference type="Proteomes" id="UP000799640"/>
    </source>
</evidence>
<dbReference type="InterPro" id="IPR017907">
    <property type="entry name" value="Znf_RING_CS"/>
</dbReference>
<comment type="subcellular location">
    <subcellularLocation>
        <location evidence="8">Nucleus</location>
    </subcellularLocation>
</comment>
<dbReference type="PROSITE" id="PS00518">
    <property type="entry name" value="ZF_RING_1"/>
    <property type="match status" value="1"/>
</dbReference>
<feature type="compositionally biased region" description="Basic and acidic residues" evidence="9">
    <location>
        <begin position="312"/>
        <end position="331"/>
    </location>
</feature>
<proteinExistence type="inferred from homology"/>
<dbReference type="SMART" id="SM00184">
    <property type="entry name" value="RING"/>
    <property type="match status" value="1"/>
</dbReference>
<comment type="function">
    <text evidence="1 8">Involved in pre-mRNA splicing.</text>
</comment>
<evidence type="ECO:0000256" key="2">
    <source>
        <dbReference type="ARBA" id="ARBA00009161"/>
    </source>
</evidence>
<sequence length="331" mass="36258">MDSEPSVPVVTFKKRGAKANLRKRPATPPPASSESEEYTSESDSGRKIKRRRKTAVVTASSKDAPAAKEDTLVPTVFTADRSATIASVNDATKQSNWYDEAAPDALSAQNLLGTTRAKPAASDEPPTINGTYKGAANYQTYIQKNPNALAKTVGPMKAATNIRTVTITDFAPDVCKDYKQTGFCGFGDSCKFLHAREDYKQGWAIDREWEIQTNGKKPQGQVVASANRGKGEEAEDEADAALLEKIPFACVICKGDYKDPIVTRCSHYFCEACALQRYRKKPDCAVCGASTNGVFNIAKNLKKLLDRKKKREERIKEKEEKEKAASEAEGK</sequence>
<dbReference type="EMBL" id="ML996694">
    <property type="protein sequence ID" value="KAF2400886.1"/>
    <property type="molecule type" value="Genomic_DNA"/>
</dbReference>
<dbReference type="GO" id="GO:0034247">
    <property type="term" value="P:snoRNA splicing"/>
    <property type="evidence" value="ECO:0007669"/>
    <property type="project" value="TreeGrafter"/>
</dbReference>
<dbReference type="Pfam" id="PF13923">
    <property type="entry name" value="zf-C3HC4_2"/>
    <property type="match status" value="1"/>
</dbReference>
<keyword evidence="8" id="KW-0238">DNA-binding</keyword>
<evidence type="ECO:0000256" key="5">
    <source>
        <dbReference type="ARBA" id="ARBA00022771"/>
    </source>
</evidence>
<protein>
    <recommendedName>
        <fullName evidence="8">Pre-mRNA-splicing factor CWC24</fullName>
    </recommendedName>
</protein>
<dbReference type="GO" id="GO:0003677">
    <property type="term" value="F:DNA binding"/>
    <property type="evidence" value="ECO:0007669"/>
    <property type="project" value="UniProtKB-UniRule"/>
</dbReference>
<keyword evidence="4 7" id="KW-0479">Metal-binding</keyword>
<feature type="region of interest" description="Disordered" evidence="9">
    <location>
        <begin position="311"/>
        <end position="331"/>
    </location>
</feature>